<dbReference type="Pfam" id="PF01826">
    <property type="entry name" value="TIL"/>
    <property type="match status" value="1"/>
</dbReference>
<evidence type="ECO:0000256" key="1">
    <source>
        <dbReference type="SAM" id="SignalP"/>
    </source>
</evidence>
<reference evidence="3" key="1">
    <citation type="submission" date="2012-11" db="EMBL/GenBank/DDBJ databases">
        <authorList>
            <person name="Lucero-Rivera Y.E."/>
            <person name="Tovar-Ramirez D."/>
        </authorList>
    </citation>
    <scope>NUCLEOTIDE SEQUENCE</scope>
    <source>
        <tissue evidence="3">Salivary gland</tissue>
    </source>
</reference>
<proteinExistence type="evidence at transcript level"/>
<keyword evidence="1" id="KW-0732">Signal</keyword>
<reference evidence="3" key="2">
    <citation type="journal article" date="2015" name="J. Proteomics">
        <title>Sexual differences in the sialomes of the zebra tick, Rhipicephalus pulchellus.</title>
        <authorList>
            <person name="Tan A.W."/>
            <person name="Francischetti I.M."/>
            <person name="Slovak M."/>
            <person name="Kini R.M."/>
            <person name="Ribeiro J.M."/>
        </authorList>
    </citation>
    <scope>NUCLEOTIDE SEQUENCE</scope>
    <source>
        <tissue evidence="3">Salivary gland</tissue>
    </source>
</reference>
<dbReference type="SUPFAM" id="SSF57567">
    <property type="entry name" value="Serine protease inhibitors"/>
    <property type="match status" value="1"/>
</dbReference>
<evidence type="ECO:0000259" key="2">
    <source>
        <dbReference type="Pfam" id="PF01826"/>
    </source>
</evidence>
<dbReference type="AlphaFoldDB" id="L7LQD1"/>
<dbReference type="InterPro" id="IPR002919">
    <property type="entry name" value="TIL_dom"/>
</dbReference>
<accession>L7LQD1</accession>
<protein>
    <submittedName>
        <fullName evidence="3">Putative similar to chymotrypsin-elastase inhibitor ixodidin</fullName>
    </submittedName>
</protein>
<organism evidence="3">
    <name type="scientific">Rhipicephalus pulchellus</name>
    <name type="common">Yellow backed tick</name>
    <name type="synonym">Dermacentor pulchellus</name>
    <dbReference type="NCBI Taxonomy" id="72859"/>
    <lineage>
        <taxon>Eukaryota</taxon>
        <taxon>Metazoa</taxon>
        <taxon>Ecdysozoa</taxon>
        <taxon>Arthropoda</taxon>
        <taxon>Chelicerata</taxon>
        <taxon>Arachnida</taxon>
        <taxon>Acari</taxon>
        <taxon>Parasitiformes</taxon>
        <taxon>Ixodida</taxon>
        <taxon>Ixodoidea</taxon>
        <taxon>Ixodidae</taxon>
        <taxon>Rhipicephalinae</taxon>
        <taxon>Rhipicephalus</taxon>
        <taxon>Rhipicephalus</taxon>
    </lineage>
</organism>
<feature type="domain" description="TIL" evidence="2">
    <location>
        <begin position="49"/>
        <end position="105"/>
    </location>
</feature>
<evidence type="ECO:0000313" key="3">
    <source>
        <dbReference type="EMBL" id="JAA53870.1"/>
    </source>
</evidence>
<sequence length="119" mass="13543">MMTGNSTIILLVLVVCATFVQVNGILYLGKPPSTKPDISWPVLRGCWMPHEEYKVCVSGSCREWRCDYLYEGWPRECTRDCFTGCSCKEGYFRNHLGNCVLGYTCFRDIIPLRAMSNIG</sequence>
<dbReference type="EMBL" id="GACK01011164">
    <property type="protein sequence ID" value="JAA53870.1"/>
    <property type="molecule type" value="mRNA"/>
</dbReference>
<dbReference type="CDD" id="cd19941">
    <property type="entry name" value="TIL"/>
    <property type="match status" value="1"/>
</dbReference>
<name>L7LQD1_RHIPC</name>
<feature type="chain" id="PRO_5003980315" evidence="1">
    <location>
        <begin position="25"/>
        <end position="119"/>
    </location>
</feature>
<dbReference type="InterPro" id="IPR036084">
    <property type="entry name" value="Ser_inhib-like_sf"/>
</dbReference>
<dbReference type="Gene3D" id="2.10.25.10">
    <property type="entry name" value="Laminin"/>
    <property type="match status" value="1"/>
</dbReference>
<feature type="signal peptide" evidence="1">
    <location>
        <begin position="1"/>
        <end position="24"/>
    </location>
</feature>